<comment type="subunit">
    <text evidence="4">Homodimer.</text>
</comment>
<evidence type="ECO:0000256" key="6">
    <source>
        <dbReference type="ARBA" id="ARBA00022723"/>
    </source>
</evidence>
<keyword evidence="6" id="KW-0479">Metal-binding</keyword>
<evidence type="ECO:0000259" key="12">
    <source>
        <dbReference type="Pfam" id="PF09084"/>
    </source>
</evidence>
<comment type="function">
    <text evidence="1">Responsible for the formation of the pyrimidine heterocycle in the thiamine biosynthesis pathway. Catalyzes the formation of hydroxymethylpyrimidine phosphate (HMP-P) from histidine and pyridoxal phosphate (PLP). The protein uses PLP and the active site histidine to form HMP-P, generating an inactive enzyme. The enzyme can only undergo a single turnover, which suggests it is a suicide enzyme.</text>
</comment>
<evidence type="ECO:0000256" key="1">
    <source>
        <dbReference type="ARBA" id="ARBA00003469"/>
    </source>
</evidence>
<evidence type="ECO:0000256" key="11">
    <source>
        <dbReference type="ARBA" id="ARBA00048179"/>
    </source>
</evidence>
<dbReference type="PANTHER" id="PTHR31528">
    <property type="entry name" value="4-AMINO-5-HYDROXYMETHYL-2-METHYLPYRIMIDINE PHOSPHATE SYNTHASE THI11-RELATED"/>
    <property type="match status" value="1"/>
</dbReference>
<evidence type="ECO:0000256" key="8">
    <source>
        <dbReference type="ARBA" id="ARBA00022977"/>
    </source>
</evidence>
<keyword evidence="9" id="KW-0408">Iron</keyword>
<organism evidence="13 14">
    <name type="scientific">Plastoroseomonas hellenica</name>
    <dbReference type="NCBI Taxonomy" id="2687306"/>
    <lineage>
        <taxon>Bacteria</taxon>
        <taxon>Pseudomonadati</taxon>
        <taxon>Pseudomonadota</taxon>
        <taxon>Alphaproteobacteria</taxon>
        <taxon>Acetobacterales</taxon>
        <taxon>Acetobacteraceae</taxon>
        <taxon>Plastoroseomonas</taxon>
    </lineage>
</organism>
<proteinExistence type="inferred from homology"/>
<dbReference type="InterPro" id="IPR027939">
    <property type="entry name" value="NMT1/THI5"/>
</dbReference>
<feature type="domain" description="SsuA/THI5-like" evidence="12">
    <location>
        <begin position="47"/>
        <end position="259"/>
    </location>
</feature>
<evidence type="ECO:0000256" key="5">
    <source>
        <dbReference type="ARBA" id="ARBA00022679"/>
    </source>
</evidence>
<evidence type="ECO:0000313" key="14">
    <source>
        <dbReference type="Proteomes" id="UP001196870"/>
    </source>
</evidence>
<keyword evidence="8" id="KW-0784">Thiamine biosynthesis</keyword>
<accession>A0ABS5FA32</accession>
<gene>
    <name evidence="13" type="ORF">GXW71_34095</name>
</gene>
<comment type="caution">
    <text evidence="13">The sequence shown here is derived from an EMBL/GenBank/DDBJ whole genome shotgun (WGS) entry which is preliminary data.</text>
</comment>
<dbReference type="RefSeq" id="WP_211858451.1">
    <property type="nucleotide sequence ID" value="NZ_JAAGBB010000113.1"/>
</dbReference>
<keyword evidence="5" id="KW-0808">Transferase</keyword>
<evidence type="ECO:0000256" key="2">
    <source>
        <dbReference type="ARBA" id="ARBA00004948"/>
    </source>
</evidence>
<dbReference type="SUPFAM" id="SSF53850">
    <property type="entry name" value="Periplasmic binding protein-like II"/>
    <property type="match status" value="1"/>
</dbReference>
<reference evidence="14" key="1">
    <citation type="journal article" date="2021" name="Syst. Appl. Microbiol.">
        <title>Roseomonas hellenica sp. nov., isolated from roots of wild-growing Alkanna tinctoria.</title>
        <authorList>
            <person name="Rat A."/>
            <person name="Naranjo H.D."/>
            <person name="Lebbe L."/>
            <person name="Cnockaert M."/>
            <person name="Krigas N."/>
            <person name="Grigoriadou K."/>
            <person name="Maloupa E."/>
            <person name="Willems A."/>
        </authorList>
    </citation>
    <scope>NUCLEOTIDE SEQUENCE [LARGE SCALE GENOMIC DNA]</scope>
    <source>
        <strain evidence="14">LMG 31523</strain>
    </source>
</reference>
<protein>
    <recommendedName>
        <fullName evidence="10">Thiamine pyrimidine synthase</fullName>
    </recommendedName>
</protein>
<evidence type="ECO:0000256" key="4">
    <source>
        <dbReference type="ARBA" id="ARBA00011738"/>
    </source>
</evidence>
<keyword evidence="7" id="KW-0663">Pyridoxal phosphate</keyword>
<dbReference type="PANTHER" id="PTHR31528:SF1">
    <property type="entry name" value="4-AMINO-5-HYDROXYMETHYL-2-METHYLPYRIMIDINE PHOSPHATE SYNTHASE THI11-RELATED"/>
    <property type="match status" value="1"/>
</dbReference>
<evidence type="ECO:0000256" key="7">
    <source>
        <dbReference type="ARBA" id="ARBA00022898"/>
    </source>
</evidence>
<dbReference type="Proteomes" id="UP001196870">
    <property type="component" value="Unassembled WGS sequence"/>
</dbReference>
<sequence length="342" mass="36467">MALGSITRRGALAFGGAVLAAPHLARAQAMPRVRLTLDWAFQSPNAFALTAREKGFFREAGVEVTVDRGQGSGGVPVAIAGGAYDMGYADLNPAIKFAAENADRGIIAVAVLHDRSPLCAIVRADGPIRTPKDLEGRRLAAPDFDAGRQLFPAFAKAAGIDAARVQFQSVTPALREPMLVRREADGVTGFVTTSALALKGLGLSHAQQRVMMYYEHGLNLYGGAILTTRAFAERNPAAVRGVVAALVRGLKAQIADPAESMAILRRIEPLTDVALETERHQMNVERVIVTDHVRANGLSSVDMARLQAGIVAVEESYNLAPRLQASAIYTPDFLPPRDVLAL</sequence>
<dbReference type="Pfam" id="PF09084">
    <property type="entry name" value="NMT1"/>
    <property type="match status" value="1"/>
</dbReference>
<keyword evidence="14" id="KW-1185">Reference proteome</keyword>
<evidence type="ECO:0000256" key="10">
    <source>
        <dbReference type="ARBA" id="ARBA00033171"/>
    </source>
</evidence>
<dbReference type="InterPro" id="IPR015168">
    <property type="entry name" value="SsuA/THI5"/>
</dbReference>
<evidence type="ECO:0000256" key="3">
    <source>
        <dbReference type="ARBA" id="ARBA00009406"/>
    </source>
</evidence>
<dbReference type="Gene3D" id="3.40.190.10">
    <property type="entry name" value="Periplasmic binding protein-like II"/>
    <property type="match status" value="2"/>
</dbReference>
<comment type="similarity">
    <text evidence="3">Belongs to the NMT1/THI5 family.</text>
</comment>
<name>A0ABS5FA32_9PROT</name>
<evidence type="ECO:0000256" key="9">
    <source>
        <dbReference type="ARBA" id="ARBA00023004"/>
    </source>
</evidence>
<comment type="pathway">
    <text evidence="2">Cofactor biosynthesis; thiamine diphosphate biosynthesis.</text>
</comment>
<dbReference type="EMBL" id="JAAGBB010000113">
    <property type="protein sequence ID" value="MBR0669426.1"/>
    <property type="molecule type" value="Genomic_DNA"/>
</dbReference>
<evidence type="ECO:0000313" key="13">
    <source>
        <dbReference type="EMBL" id="MBR0669426.1"/>
    </source>
</evidence>
<comment type="catalytic activity">
    <reaction evidence="11">
        <text>N(6)-(pyridoxal phosphate)-L-lysyl-[4-amino-5-hydroxymethyl-2-methylpyrimidine phosphate synthase] + L-histidyl-[4-amino-5-hydroxymethyl-2-methylpyrimidine phosphate synthase] + 2 Fe(3+) + 4 H2O = L-lysyl-[4-amino-5-hydroxymethyl-2-methylpyrimidine phosphate synthase] + (2S)-2-amino-5-hydroxy-4-oxopentanoyl-[4-amino-5-hydroxymethyl-2-methylpyrimidine phosphate synthase] + 4-amino-2-methyl-5-(phosphooxymethyl)pyrimidine + 3-oxopropanoate + 2 Fe(2+) + 2 H(+)</text>
        <dbReference type="Rhea" id="RHEA:65756"/>
        <dbReference type="Rhea" id="RHEA-COMP:16892"/>
        <dbReference type="Rhea" id="RHEA-COMP:16893"/>
        <dbReference type="Rhea" id="RHEA-COMP:16894"/>
        <dbReference type="Rhea" id="RHEA-COMP:16895"/>
        <dbReference type="ChEBI" id="CHEBI:15377"/>
        <dbReference type="ChEBI" id="CHEBI:15378"/>
        <dbReference type="ChEBI" id="CHEBI:29033"/>
        <dbReference type="ChEBI" id="CHEBI:29034"/>
        <dbReference type="ChEBI" id="CHEBI:29969"/>
        <dbReference type="ChEBI" id="CHEBI:29979"/>
        <dbReference type="ChEBI" id="CHEBI:33190"/>
        <dbReference type="ChEBI" id="CHEBI:58354"/>
        <dbReference type="ChEBI" id="CHEBI:143915"/>
        <dbReference type="ChEBI" id="CHEBI:157692"/>
    </reaction>
    <physiologicalReaction direction="left-to-right" evidence="11">
        <dbReference type="Rhea" id="RHEA:65757"/>
    </physiologicalReaction>
</comment>